<feature type="domain" description="DUF4283" evidence="2">
    <location>
        <begin position="7"/>
        <end position="72"/>
    </location>
</feature>
<dbReference type="GeneID" id="115956313"/>
<dbReference type="Proteomes" id="UP000594261">
    <property type="component" value="Chromosome 8"/>
</dbReference>
<dbReference type="OMA" id="GHRETHY"/>
<protein>
    <recommendedName>
        <fullName evidence="2">DUF4283 domain-containing protein</fullName>
    </recommendedName>
</protein>
<dbReference type="InterPro" id="IPR040256">
    <property type="entry name" value="At4g02000-like"/>
</dbReference>
<dbReference type="KEGG" id="qlo:115956313"/>
<organism evidence="3 4">
    <name type="scientific">Quercus lobata</name>
    <name type="common">Valley oak</name>
    <dbReference type="NCBI Taxonomy" id="97700"/>
    <lineage>
        <taxon>Eukaryota</taxon>
        <taxon>Viridiplantae</taxon>
        <taxon>Streptophyta</taxon>
        <taxon>Embryophyta</taxon>
        <taxon>Tracheophyta</taxon>
        <taxon>Spermatophyta</taxon>
        <taxon>Magnoliopsida</taxon>
        <taxon>eudicotyledons</taxon>
        <taxon>Gunneridae</taxon>
        <taxon>Pentapetalae</taxon>
        <taxon>rosids</taxon>
        <taxon>fabids</taxon>
        <taxon>Fagales</taxon>
        <taxon>Fagaceae</taxon>
        <taxon>Quercus</taxon>
    </lineage>
</organism>
<gene>
    <name evidence="3" type="primary">LOC115956313</name>
</gene>
<dbReference type="InParanoid" id="A0A7N2M8B2"/>
<dbReference type="Pfam" id="PF14111">
    <property type="entry name" value="DUF4283"/>
    <property type="match status" value="1"/>
</dbReference>
<dbReference type="InterPro" id="IPR025558">
    <property type="entry name" value="DUF4283"/>
</dbReference>
<feature type="region of interest" description="Disordered" evidence="1">
    <location>
        <begin position="206"/>
        <end position="226"/>
    </location>
</feature>
<dbReference type="OrthoDB" id="1719284at2759"/>
<reference evidence="3" key="2">
    <citation type="submission" date="2021-01" db="UniProtKB">
        <authorList>
            <consortium name="EnsemblPlants"/>
        </authorList>
    </citation>
    <scope>IDENTIFICATION</scope>
</reference>
<evidence type="ECO:0000313" key="4">
    <source>
        <dbReference type="Proteomes" id="UP000594261"/>
    </source>
</evidence>
<feature type="region of interest" description="Disordered" evidence="1">
    <location>
        <begin position="265"/>
        <end position="297"/>
    </location>
</feature>
<dbReference type="PANTHER" id="PTHR31286">
    <property type="entry name" value="GLYCINE-RICH CELL WALL STRUCTURAL PROTEIN 1.8-LIKE"/>
    <property type="match status" value="1"/>
</dbReference>
<name>A0A7N2M8B2_QUELO</name>
<dbReference type="Gramene" id="QL08p009646:mrna">
    <property type="protein sequence ID" value="QL08p009646:mrna:CDS:1"/>
    <property type="gene ID" value="QL08p009646"/>
</dbReference>
<dbReference type="EnsemblPlants" id="QL08p009646:mrna">
    <property type="protein sequence ID" value="QL08p009646:mrna:CDS:1"/>
    <property type="gene ID" value="QL08p009646"/>
</dbReference>
<evidence type="ECO:0000256" key="1">
    <source>
        <dbReference type="SAM" id="MobiDB-lite"/>
    </source>
</evidence>
<evidence type="ECO:0000259" key="2">
    <source>
        <dbReference type="Pfam" id="PF14111"/>
    </source>
</evidence>
<dbReference type="EMBL" id="LRBV02000008">
    <property type="status" value="NOT_ANNOTATED_CDS"/>
    <property type="molecule type" value="Genomic_DNA"/>
</dbReference>
<evidence type="ECO:0000313" key="3">
    <source>
        <dbReference type="EnsemblPlants" id="QL08p009646:mrna:CDS:1"/>
    </source>
</evidence>
<dbReference type="PANTHER" id="PTHR31286:SF99">
    <property type="entry name" value="DUF4283 DOMAIN-CONTAINING PROTEIN"/>
    <property type="match status" value="1"/>
</dbReference>
<proteinExistence type="predicted"/>
<dbReference type="AlphaFoldDB" id="A0A7N2M8B2"/>
<dbReference type="RefSeq" id="XP_030930591.1">
    <property type="nucleotide sequence ID" value="XM_031074731.1"/>
</dbReference>
<reference evidence="3 4" key="1">
    <citation type="journal article" date="2016" name="G3 (Bethesda)">
        <title>First Draft Assembly and Annotation of the Genome of a California Endemic Oak Quercus lobata Nee (Fagaceae).</title>
        <authorList>
            <person name="Sork V.L."/>
            <person name="Fitz-Gibbon S.T."/>
            <person name="Puiu D."/>
            <person name="Crepeau M."/>
            <person name="Gugger P.F."/>
            <person name="Sherman R."/>
            <person name="Stevens K."/>
            <person name="Langley C.H."/>
            <person name="Pellegrini M."/>
            <person name="Salzberg S.L."/>
        </authorList>
    </citation>
    <scope>NUCLEOTIDE SEQUENCE [LARGE SCALE GENOMIC DNA]</scope>
    <source>
        <strain evidence="3 4">cv. SW786</strain>
    </source>
</reference>
<keyword evidence="4" id="KW-1185">Reference proteome</keyword>
<accession>A0A7N2M8B2</accession>
<sequence length="297" mass="34019">MGRPLGYRALQTRLAGIWRPTGTTHLIDLGYGYFIMCFDVLKDYQHALMDGPWFVGDNYLHVQAWEADFHPQTAKISTTAIWIRLEQLPIEYYHPEFLKHVGKKLGKLLKVDAITSAAIRGRFARVCVQINIANPLPKRVKIGSFWQDIVYENLPMLCYNCGRIGHRETHYTERLPCSTTVIPLENDTHTPTTSLHDPADVASPWKTVQTQRSRPHGRPSDNMQRSKIMVNENHPVFQPRGQASTDHSHRQRTQEIEAVKGLEENVEQQPPGFNRGKVALNGKKYQPMQPCEKEQAM</sequence>